<keyword evidence="3" id="KW-1185">Reference proteome</keyword>
<feature type="compositionally biased region" description="Polar residues" evidence="1">
    <location>
        <begin position="233"/>
        <end position="253"/>
    </location>
</feature>
<name>A0A9P8L250_9PEZI</name>
<dbReference type="Proteomes" id="UP000698800">
    <property type="component" value="Unassembled WGS sequence"/>
</dbReference>
<comment type="caution">
    <text evidence="2">The sequence shown here is derived from an EMBL/GenBank/DDBJ whole genome shotgun (WGS) entry which is preliminary data.</text>
</comment>
<sequence>MDPATALHLYATELIYSEKAKASNYRQATIRSSLGLEPRQFELLKIAARQMVEAEVGSPLQQKNLSHRKRMSENQVYLVNKVSELVDSLPDREAIRSATSPKDLFLGVLRLLVTTSKHYTEKIPYNTRKRKNRSWQESGEDGEGDQGGTAVAERARRVVMPRKLRRSARFSAPGSSGGASKSLVDLYEPARKSSSETPNIPARREPASSKSVEVSSIGRTRGSAKEALGSMATGVSKSQVPLSAAPQTAEQTTLPRRRSMRLSRNLSSLTHQCTQQRHPPNSPLPPITPTPIYRRYPHRSTGNYTEPQNRHFHQTRSRGNPGPPPTSGKTKSEVELRKINALLMEEKFRAEHLEAGGREDKSLLASRAAKIKDLESALALSTAKIRDLETKRHQDRCTSADKIKTLESELREAKSLIASRAAKIKDLESALALSANKVKSLESLLLAANKAKADMRSSGKRRRLNGGSNNNNSNNNGPQQTLSLAWSDQYIQNFKELRRGVSKDFYGVSPTPSVMGEGAK</sequence>
<protein>
    <submittedName>
        <fullName evidence="2">Uncharacterized protein</fullName>
    </submittedName>
</protein>
<feature type="compositionally biased region" description="Basic residues" evidence="1">
    <location>
        <begin position="157"/>
        <end position="168"/>
    </location>
</feature>
<reference evidence="2" key="1">
    <citation type="submission" date="2021-03" db="EMBL/GenBank/DDBJ databases">
        <title>Comparative genomics and phylogenomic investigation of the class Geoglossomycetes provide insights into ecological specialization and systematics.</title>
        <authorList>
            <person name="Melie T."/>
            <person name="Pirro S."/>
            <person name="Miller A.N."/>
            <person name="Quandt A."/>
        </authorList>
    </citation>
    <scope>NUCLEOTIDE SEQUENCE</scope>
    <source>
        <strain evidence="2">GBOQ0MN5Z8</strain>
    </source>
</reference>
<feature type="compositionally biased region" description="Low complexity" evidence="1">
    <location>
        <begin position="465"/>
        <end position="477"/>
    </location>
</feature>
<evidence type="ECO:0000313" key="3">
    <source>
        <dbReference type="Proteomes" id="UP000698800"/>
    </source>
</evidence>
<gene>
    <name evidence="2" type="ORF">FGG08_006231</name>
</gene>
<proteinExistence type="predicted"/>
<feature type="compositionally biased region" description="Pro residues" evidence="1">
    <location>
        <begin position="280"/>
        <end position="289"/>
    </location>
</feature>
<dbReference type="AlphaFoldDB" id="A0A9P8L250"/>
<accession>A0A9P8L250</accession>
<evidence type="ECO:0000313" key="2">
    <source>
        <dbReference type="EMBL" id="KAH0536929.1"/>
    </source>
</evidence>
<feature type="compositionally biased region" description="Polar residues" evidence="1">
    <location>
        <begin position="208"/>
        <end position="218"/>
    </location>
</feature>
<feature type="compositionally biased region" description="Low complexity" evidence="1">
    <location>
        <begin position="169"/>
        <end position="182"/>
    </location>
</feature>
<organism evidence="2 3">
    <name type="scientific">Glutinoglossum americanum</name>
    <dbReference type="NCBI Taxonomy" id="1670608"/>
    <lineage>
        <taxon>Eukaryota</taxon>
        <taxon>Fungi</taxon>
        <taxon>Dikarya</taxon>
        <taxon>Ascomycota</taxon>
        <taxon>Pezizomycotina</taxon>
        <taxon>Geoglossomycetes</taxon>
        <taxon>Geoglossales</taxon>
        <taxon>Geoglossaceae</taxon>
        <taxon>Glutinoglossum</taxon>
    </lineage>
</organism>
<feature type="region of interest" description="Disordered" evidence="1">
    <location>
        <begin position="452"/>
        <end position="481"/>
    </location>
</feature>
<evidence type="ECO:0000256" key="1">
    <source>
        <dbReference type="SAM" id="MobiDB-lite"/>
    </source>
</evidence>
<feature type="region of interest" description="Disordered" evidence="1">
    <location>
        <begin position="129"/>
        <end position="333"/>
    </location>
</feature>
<dbReference type="EMBL" id="JAGHQL010000172">
    <property type="protein sequence ID" value="KAH0536929.1"/>
    <property type="molecule type" value="Genomic_DNA"/>
</dbReference>